<evidence type="ECO:0000259" key="1">
    <source>
        <dbReference type="PROSITE" id="PS51729"/>
    </source>
</evidence>
<evidence type="ECO:0000313" key="2">
    <source>
        <dbReference type="EMBL" id="CAB4633851.1"/>
    </source>
</evidence>
<dbReference type="Gene3D" id="3.40.630.30">
    <property type="match status" value="1"/>
</dbReference>
<dbReference type="InterPro" id="IPR031165">
    <property type="entry name" value="GNAT_YJDJ"/>
</dbReference>
<dbReference type="EMBL" id="CAFBLO010000006">
    <property type="protein sequence ID" value="CAB4859007.1"/>
    <property type="molecule type" value="Genomic_DNA"/>
</dbReference>
<evidence type="ECO:0000313" key="3">
    <source>
        <dbReference type="EMBL" id="CAB4859007.1"/>
    </source>
</evidence>
<sequence length="90" mass="10271">MDLRVENERITGLRDGVPVGWVDFEVTDGVARLFHTEVLPTMRNTGAGTELVVSVLEWFRDNSEYRIVGVCPFVPVVIRRHPEFEALTTR</sequence>
<gene>
    <name evidence="2" type="ORF">UFOPK1961_00937</name>
    <name evidence="3" type="ORF">UFOPK3364_00145</name>
</gene>
<organism evidence="3">
    <name type="scientific">freshwater metagenome</name>
    <dbReference type="NCBI Taxonomy" id="449393"/>
    <lineage>
        <taxon>unclassified sequences</taxon>
        <taxon>metagenomes</taxon>
        <taxon>ecological metagenomes</taxon>
    </lineage>
</organism>
<accession>A0A6J7CL03</accession>
<proteinExistence type="predicted"/>
<feature type="domain" description="N-acetyltransferase" evidence="1">
    <location>
        <begin position="2"/>
        <end position="89"/>
    </location>
</feature>
<dbReference type="Pfam" id="PF14542">
    <property type="entry name" value="Acetyltransf_CG"/>
    <property type="match status" value="1"/>
</dbReference>
<protein>
    <submittedName>
        <fullName evidence="3">Unannotated protein</fullName>
    </submittedName>
</protein>
<dbReference type="AlphaFoldDB" id="A0A6J7CL03"/>
<dbReference type="SUPFAM" id="SSF55729">
    <property type="entry name" value="Acyl-CoA N-acyltransferases (Nat)"/>
    <property type="match status" value="1"/>
</dbReference>
<name>A0A6J7CL03_9ZZZZ</name>
<dbReference type="CDD" id="cd04301">
    <property type="entry name" value="NAT_SF"/>
    <property type="match status" value="1"/>
</dbReference>
<dbReference type="EMBL" id="CAEZVJ010000115">
    <property type="protein sequence ID" value="CAB4633851.1"/>
    <property type="molecule type" value="Genomic_DNA"/>
</dbReference>
<dbReference type="InterPro" id="IPR016181">
    <property type="entry name" value="Acyl_CoA_acyltransferase"/>
</dbReference>
<dbReference type="PROSITE" id="PS51729">
    <property type="entry name" value="GNAT_YJDJ"/>
    <property type="match status" value="1"/>
</dbReference>
<reference evidence="3" key="1">
    <citation type="submission" date="2020-05" db="EMBL/GenBank/DDBJ databases">
        <authorList>
            <person name="Chiriac C."/>
            <person name="Salcher M."/>
            <person name="Ghai R."/>
            <person name="Kavagutti S V."/>
        </authorList>
    </citation>
    <scope>NUCLEOTIDE SEQUENCE</scope>
</reference>